<evidence type="ECO:0000313" key="2">
    <source>
        <dbReference type="EMBL" id="KAF2578255.1"/>
    </source>
</evidence>
<feature type="compositionally biased region" description="Polar residues" evidence="1">
    <location>
        <begin position="45"/>
        <end position="54"/>
    </location>
</feature>
<feature type="region of interest" description="Disordered" evidence="1">
    <location>
        <begin position="1"/>
        <end position="54"/>
    </location>
</feature>
<dbReference type="Proteomes" id="UP000712281">
    <property type="component" value="Unassembled WGS sequence"/>
</dbReference>
<accession>A0A8S9J8A6</accession>
<reference evidence="2" key="1">
    <citation type="submission" date="2019-12" db="EMBL/GenBank/DDBJ databases">
        <title>Genome sequencing and annotation of Brassica cretica.</title>
        <authorList>
            <person name="Studholme D.J."/>
            <person name="Sarris P.F."/>
        </authorList>
    </citation>
    <scope>NUCLEOTIDE SEQUENCE</scope>
    <source>
        <strain evidence="2">PFS-001/15</strain>
        <tissue evidence="2">Leaf</tissue>
    </source>
</reference>
<evidence type="ECO:0000256" key="1">
    <source>
        <dbReference type="SAM" id="MobiDB-lite"/>
    </source>
</evidence>
<protein>
    <submittedName>
        <fullName evidence="2">Uncharacterized protein</fullName>
    </submittedName>
</protein>
<dbReference type="AlphaFoldDB" id="A0A8S9J8A6"/>
<proteinExistence type="predicted"/>
<comment type="caution">
    <text evidence="2">The sequence shown here is derived from an EMBL/GenBank/DDBJ whole genome shotgun (WGS) entry which is preliminary data.</text>
</comment>
<dbReference type="EMBL" id="QGKW02001660">
    <property type="protein sequence ID" value="KAF2578255.1"/>
    <property type="molecule type" value="Genomic_DNA"/>
</dbReference>
<evidence type="ECO:0000313" key="3">
    <source>
        <dbReference type="Proteomes" id="UP000712281"/>
    </source>
</evidence>
<gene>
    <name evidence="2" type="ORF">F2Q68_00003058</name>
</gene>
<sequence>MPSPFGARSGDAELRKPPPPGDFAGDAELRKPPPLGNLIGDGRTNGASTSRSKP</sequence>
<organism evidence="2 3">
    <name type="scientific">Brassica cretica</name>
    <name type="common">Mustard</name>
    <dbReference type="NCBI Taxonomy" id="69181"/>
    <lineage>
        <taxon>Eukaryota</taxon>
        <taxon>Viridiplantae</taxon>
        <taxon>Streptophyta</taxon>
        <taxon>Embryophyta</taxon>
        <taxon>Tracheophyta</taxon>
        <taxon>Spermatophyta</taxon>
        <taxon>Magnoliopsida</taxon>
        <taxon>eudicotyledons</taxon>
        <taxon>Gunneridae</taxon>
        <taxon>Pentapetalae</taxon>
        <taxon>rosids</taxon>
        <taxon>malvids</taxon>
        <taxon>Brassicales</taxon>
        <taxon>Brassicaceae</taxon>
        <taxon>Brassiceae</taxon>
        <taxon>Brassica</taxon>
    </lineage>
</organism>
<name>A0A8S9J8A6_BRACR</name>